<dbReference type="InterPro" id="IPR033425">
    <property type="entry name" value="MASE3"/>
</dbReference>
<dbReference type="InterPro" id="IPR029787">
    <property type="entry name" value="Nucleotide_cyclase"/>
</dbReference>
<dbReference type="Pfam" id="PF00990">
    <property type="entry name" value="GGDEF"/>
    <property type="match status" value="1"/>
</dbReference>
<dbReference type="CDD" id="cd01949">
    <property type="entry name" value="GGDEF"/>
    <property type="match status" value="1"/>
</dbReference>
<dbReference type="NCBIfam" id="TIGR00277">
    <property type="entry name" value="HDIG"/>
    <property type="match status" value="1"/>
</dbReference>
<dbReference type="Pfam" id="PF17159">
    <property type="entry name" value="MASE3"/>
    <property type="match status" value="1"/>
</dbReference>
<organism evidence="5 6">
    <name type="scientific">Candidatus Xianfuyuplasma coldseepsis</name>
    <dbReference type="NCBI Taxonomy" id="2782163"/>
    <lineage>
        <taxon>Bacteria</taxon>
        <taxon>Bacillati</taxon>
        <taxon>Mycoplasmatota</taxon>
        <taxon>Mollicutes</taxon>
        <taxon>Candidatus Izemoplasmatales</taxon>
        <taxon>Candidatus Izemoplasmataceae</taxon>
        <taxon>Candidatus Xianfuyuplasma</taxon>
    </lineage>
</organism>
<dbReference type="SUPFAM" id="SSF55781">
    <property type="entry name" value="GAF domain-like"/>
    <property type="match status" value="1"/>
</dbReference>
<dbReference type="PANTHER" id="PTHR43155">
    <property type="entry name" value="CYCLIC DI-GMP PHOSPHODIESTERASE PA4108-RELATED"/>
    <property type="match status" value="1"/>
</dbReference>
<feature type="transmembrane region" description="Helical" evidence="1">
    <location>
        <begin position="180"/>
        <end position="197"/>
    </location>
</feature>
<feature type="domain" description="HD-GYP" evidence="4">
    <location>
        <begin position="601"/>
        <end position="796"/>
    </location>
</feature>
<dbReference type="SMART" id="SM00471">
    <property type="entry name" value="HDc"/>
    <property type="match status" value="1"/>
</dbReference>
<evidence type="ECO:0000313" key="6">
    <source>
        <dbReference type="Proteomes" id="UP000514720"/>
    </source>
</evidence>
<dbReference type="RefSeq" id="WP_258877082.1">
    <property type="nucleotide sequence ID" value="NZ_CP048914.1"/>
</dbReference>
<keyword evidence="1" id="KW-0472">Membrane</keyword>
<dbReference type="PROSITE" id="PS51831">
    <property type="entry name" value="HD"/>
    <property type="match status" value="1"/>
</dbReference>
<protein>
    <submittedName>
        <fullName evidence="5">Diguanylate cyclase</fullName>
    </submittedName>
</protein>
<dbReference type="NCBIfam" id="TIGR00254">
    <property type="entry name" value="GGDEF"/>
    <property type="match status" value="1"/>
</dbReference>
<evidence type="ECO:0000313" key="5">
    <source>
        <dbReference type="EMBL" id="QMS85291.1"/>
    </source>
</evidence>
<feature type="transmembrane region" description="Helical" evidence="1">
    <location>
        <begin position="73"/>
        <end position="93"/>
    </location>
</feature>
<dbReference type="SUPFAM" id="SSF55073">
    <property type="entry name" value="Nucleotide cyclase"/>
    <property type="match status" value="1"/>
</dbReference>
<dbReference type="InterPro" id="IPR000160">
    <property type="entry name" value="GGDEF_dom"/>
</dbReference>
<dbReference type="AlphaFoldDB" id="A0A7L7KR43"/>
<name>A0A7L7KR43_9MOLU</name>
<accession>A0A7L7KR43</accession>
<evidence type="ECO:0000259" key="2">
    <source>
        <dbReference type="PROSITE" id="PS50887"/>
    </source>
</evidence>
<gene>
    <name evidence="5" type="ORF">G4Z02_05845</name>
</gene>
<dbReference type="Gene3D" id="3.30.450.40">
    <property type="match status" value="1"/>
</dbReference>
<dbReference type="PANTHER" id="PTHR43155:SF2">
    <property type="entry name" value="CYCLIC DI-GMP PHOSPHODIESTERASE PA4108"/>
    <property type="match status" value="1"/>
</dbReference>
<feature type="transmembrane region" description="Helical" evidence="1">
    <location>
        <begin position="209"/>
        <end position="228"/>
    </location>
</feature>
<feature type="domain" description="GGDEF" evidence="2">
    <location>
        <begin position="480"/>
        <end position="611"/>
    </location>
</feature>
<dbReference type="Gene3D" id="1.10.3210.10">
    <property type="entry name" value="Hypothetical protein af1432"/>
    <property type="match status" value="1"/>
</dbReference>
<dbReference type="InterPro" id="IPR006675">
    <property type="entry name" value="HDIG_dom"/>
</dbReference>
<dbReference type="InterPro" id="IPR029016">
    <property type="entry name" value="GAF-like_dom_sf"/>
</dbReference>
<proteinExistence type="predicted"/>
<dbReference type="InterPro" id="IPR037522">
    <property type="entry name" value="HD_GYP_dom"/>
</dbReference>
<feature type="transmembrane region" description="Helical" evidence="1">
    <location>
        <begin position="12"/>
        <end position="34"/>
    </location>
</feature>
<dbReference type="InterPro" id="IPR003607">
    <property type="entry name" value="HD/PDEase_dom"/>
</dbReference>
<dbReference type="Proteomes" id="UP000514720">
    <property type="component" value="Chromosome"/>
</dbReference>
<feature type="transmembrane region" description="Helical" evidence="1">
    <location>
        <begin position="40"/>
        <end position="61"/>
    </location>
</feature>
<evidence type="ECO:0000259" key="3">
    <source>
        <dbReference type="PROSITE" id="PS51831"/>
    </source>
</evidence>
<dbReference type="InterPro" id="IPR006674">
    <property type="entry name" value="HD_domain"/>
</dbReference>
<dbReference type="PROSITE" id="PS50887">
    <property type="entry name" value="GGDEF"/>
    <property type="match status" value="1"/>
</dbReference>
<feature type="transmembrane region" description="Helical" evidence="1">
    <location>
        <begin position="139"/>
        <end position="160"/>
    </location>
</feature>
<evidence type="ECO:0000256" key="1">
    <source>
        <dbReference type="SAM" id="Phobius"/>
    </source>
</evidence>
<dbReference type="CDD" id="cd00077">
    <property type="entry name" value="HDc"/>
    <property type="match status" value="1"/>
</dbReference>
<evidence type="ECO:0000259" key="4">
    <source>
        <dbReference type="PROSITE" id="PS51832"/>
    </source>
</evidence>
<dbReference type="SUPFAM" id="SSF109604">
    <property type="entry name" value="HD-domain/PDEase-like"/>
    <property type="match status" value="1"/>
</dbReference>
<feature type="domain" description="HD" evidence="3">
    <location>
        <begin position="623"/>
        <end position="745"/>
    </location>
</feature>
<dbReference type="InterPro" id="IPR043128">
    <property type="entry name" value="Rev_trsase/Diguanyl_cyclase"/>
</dbReference>
<reference evidence="5 6" key="1">
    <citation type="submission" date="2020-02" db="EMBL/GenBank/DDBJ databases">
        <authorList>
            <person name="Zheng R.K."/>
            <person name="Sun C.M."/>
        </authorList>
    </citation>
    <scope>NUCLEOTIDE SEQUENCE [LARGE SCALE GENOMIC DNA]</scope>
    <source>
        <strain evidence="6">zrk13</strain>
    </source>
</reference>
<dbReference type="EMBL" id="CP048914">
    <property type="protein sequence ID" value="QMS85291.1"/>
    <property type="molecule type" value="Genomic_DNA"/>
</dbReference>
<sequence>MIQRIQSLLKDVRWKPVVIFVVTTPLLFILLHQISVGDDVLYHTIMELITVLTGLIIIVILISMWKFVQSNTLIMVICISLFFVSVIDVFHILSYPGIHLFSSADEALNLTLSFWIFARVLQGASIVFAILLTRFIKRVNYVGVIFAYVFITTLGILFILQGYFPQMYVIGQGLTTTKVINEYLIILLFVVGGYLLVRYKLITNNNMMILFLFFLLFQIFSEFFFTQYTITTDIAFVVGHHFKILAFFIITYILLKSTIIAPSETLYQEILHQSDQLSKLLKYEKLTREITEICSVAIRNDNFINDVLTLLGSTLEVDHTFIYKHIEDRKVFKLTNAWFNHSSQLVDDDFEYEFFVVDSLLNKFNKGMTHYSADTSTIENEHEKENFLTIGIYAYINEPLFVNGRFYGFMGYNMTTTNRETLEDDITLIKSISKILTQTMERTKAFKEIEHLNNHDDLTGAYNRRHFEDYIKQVDTNPFYPLGIVVIDLNGLKLINDAFGHLAGDEMLIKTVELIERNLEKSSTLFRIGGDEFVVVTTNTTSEYVYTLFENIERQCAEVHVSSVQLSLSYGVHIRTSDRLPFYEEFKIAEDEMYRMKLMDVPSMRTNAIETILNTLFEKDQYSKDHCTNVSLMTEVLAQKMGFNTNQVGKIKMAGLLHDIGKIIVPDRILKKEGPLTELEYLEIKNHTEIGFRILSSTKDFREIAEYVLSHHEFYNGGGYPHGLKGDEIPIESRIISVVDAYDAMVSYRSYRRSFTKQEAIQELKNNRGTQFDPDVVNVFVEHINAVTEVRPDSDNLDK</sequence>
<dbReference type="Gene3D" id="3.30.70.270">
    <property type="match status" value="1"/>
</dbReference>
<dbReference type="Pfam" id="PF13487">
    <property type="entry name" value="HD_5"/>
    <property type="match status" value="1"/>
</dbReference>
<keyword evidence="6" id="KW-1185">Reference proteome</keyword>
<feature type="transmembrane region" description="Helical" evidence="1">
    <location>
        <begin position="113"/>
        <end position="132"/>
    </location>
</feature>
<keyword evidence="1" id="KW-1133">Transmembrane helix</keyword>
<keyword evidence="1" id="KW-0812">Transmembrane</keyword>
<dbReference type="SMART" id="SM00267">
    <property type="entry name" value="GGDEF"/>
    <property type="match status" value="1"/>
</dbReference>
<dbReference type="PROSITE" id="PS51832">
    <property type="entry name" value="HD_GYP"/>
    <property type="match status" value="1"/>
</dbReference>
<dbReference type="KEGG" id="xcl:G4Z02_05845"/>